<evidence type="ECO:0000313" key="5">
    <source>
        <dbReference type="EMBL" id="GAA3005470.1"/>
    </source>
</evidence>
<sequence>MPRDARPVAVEVPMRRPGWPSPFWVAFAVVIVKPISWLLIRKDWRRGDRLPREGGIIMVTNHLSWLDPILIAHFLYNHGRWPVILAKSGLFSVPVIGHLVRAMQAIPVYRGSVDAARSLEESRRRLAAGACVMFYPEGTCTRDPDFWPMEGKTGAARLALATGATVIPVAHWGVQEILPYGARRPRLLPRRTFSVQTGPPVDLSRYAGEPPGAEVLRAATADIMAAITAQLAELRGEKPPPAPMARPAGH</sequence>
<dbReference type="PANTHER" id="PTHR10434:SF55">
    <property type="entry name" value="POSSIBLE ACYLTRANSFERASE"/>
    <property type="match status" value="1"/>
</dbReference>
<evidence type="ECO:0000259" key="4">
    <source>
        <dbReference type="SMART" id="SM00563"/>
    </source>
</evidence>
<dbReference type="EMBL" id="BAAAWD010000007">
    <property type="protein sequence ID" value="GAA3005470.1"/>
    <property type="molecule type" value="Genomic_DNA"/>
</dbReference>
<feature type="domain" description="Phospholipid/glycerol acyltransferase" evidence="4">
    <location>
        <begin position="56"/>
        <end position="174"/>
    </location>
</feature>
<keyword evidence="3" id="KW-0812">Transmembrane</keyword>
<keyword evidence="1" id="KW-0808">Transferase</keyword>
<accession>A0ABN3XXP1</accession>
<name>A0ABN3XXP1_9ACTN</name>
<proteinExistence type="predicted"/>
<protein>
    <submittedName>
        <fullName evidence="5">Lysophospholipid acyltransferase family protein</fullName>
    </submittedName>
</protein>
<evidence type="ECO:0000256" key="2">
    <source>
        <dbReference type="ARBA" id="ARBA00023315"/>
    </source>
</evidence>
<feature type="transmembrane region" description="Helical" evidence="3">
    <location>
        <begin position="23"/>
        <end position="40"/>
    </location>
</feature>
<dbReference type="GO" id="GO:0016746">
    <property type="term" value="F:acyltransferase activity"/>
    <property type="evidence" value="ECO:0007669"/>
    <property type="project" value="UniProtKB-KW"/>
</dbReference>
<dbReference type="Proteomes" id="UP001499930">
    <property type="component" value="Unassembled WGS sequence"/>
</dbReference>
<organism evidence="5 6">
    <name type="scientific">Streptosporangium longisporum</name>
    <dbReference type="NCBI Taxonomy" id="46187"/>
    <lineage>
        <taxon>Bacteria</taxon>
        <taxon>Bacillati</taxon>
        <taxon>Actinomycetota</taxon>
        <taxon>Actinomycetes</taxon>
        <taxon>Streptosporangiales</taxon>
        <taxon>Streptosporangiaceae</taxon>
        <taxon>Streptosporangium</taxon>
    </lineage>
</organism>
<dbReference type="Pfam" id="PF01553">
    <property type="entry name" value="Acyltransferase"/>
    <property type="match status" value="1"/>
</dbReference>
<comment type="caution">
    <text evidence="5">The sequence shown here is derived from an EMBL/GenBank/DDBJ whole genome shotgun (WGS) entry which is preliminary data.</text>
</comment>
<evidence type="ECO:0000256" key="1">
    <source>
        <dbReference type="ARBA" id="ARBA00022679"/>
    </source>
</evidence>
<keyword evidence="6" id="KW-1185">Reference proteome</keyword>
<keyword evidence="3" id="KW-0472">Membrane</keyword>
<evidence type="ECO:0000256" key="3">
    <source>
        <dbReference type="SAM" id="Phobius"/>
    </source>
</evidence>
<dbReference type="SUPFAM" id="SSF69593">
    <property type="entry name" value="Glycerol-3-phosphate (1)-acyltransferase"/>
    <property type="match status" value="1"/>
</dbReference>
<dbReference type="PANTHER" id="PTHR10434">
    <property type="entry name" value="1-ACYL-SN-GLYCEROL-3-PHOSPHATE ACYLTRANSFERASE"/>
    <property type="match status" value="1"/>
</dbReference>
<reference evidence="5 6" key="1">
    <citation type="journal article" date="2019" name="Int. J. Syst. Evol. Microbiol.">
        <title>The Global Catalogue of Microorganisms (GCM) 10K type strain sequencing project: providing services to taxonomists for standard genome sequencing and annotation.</title>
        <authorList>
            <consortium name="The Broad Institute Genomics Platform"/>
            <consortium name="The Broad Institute Genome Sequencing Center for Infectious Disease"/>
            <person name="Wu L."/>
            <person name="Ma J."/>
        </authorList>
    </citation>
    <scope>NUCLEOTIDE SEQUENCE [LARGE SCALE GENOMIC DNA]</scope>
    <source>
        <strain evidence="5 6">JCM 3106</strain>
    </source>
</reference>
<keyword evidence="3" id="KW-1133">Transmembrane helix</keyword>
<keyword evidence="2 5" id="KW-0012">Acyltransferase</keyword>
<gene>
    <name evidence="5" type="ORF">GCM10017559_28950</name>
</gene>
<dbReference type="CDD" id="cd07989">
    <property type="entry name" value="LPLAT_AGPAT-like"/>
    <property type="match status" value="1"/>
</dbReference>
<dbReference type="InterPro" id="IPR002123">
    <property type="entry name" value="Plipid/glycerol_acylTrfase"/>
</dbReference>
<evidence type="ECO:0000313" key="6">
    <source>
        <dbReference type="Proteomes" id="UP001499930"/>
    </source>
</evidence>
<dbReference type="SMART" id="SM00563">
    <property type="entry name" value="PlsC"/>
    <property type="match status" value="1"/>
</dbReference>